<accession>A0A9P7YAC4</accession>
<feature type="transmembrane region" description="Helical" evidence="8">
    <location>
        <begin position="61"/>
        <end position="81"/>
    </location>
</feature>
<keyword evidence="5" id="KW-0503">Monooxygenase</keyword>
<keyword evidence="2 8" id="KW-0812">Transmembrane</keyword>
<evidence type="ECO:0000256" key="2">
    <source>
        <dbReference type="ARBA" id="ARBA00022692"/>
    </source>
</evidence>
<comment type="similarity">
    <text evidence="7">Belongs to the anthrone oxygenase family.</text>
</comment>
<dbReference type="Proteomes" id="UP000824998">
    <property type="component" value="Unassembled WGS sequence"/>
</dbReference>
<evidence type="ECO:0000256" key="8">
    <source>
        <dbReference type="SAM" id="Phobius"/>
    </source>
</evidence>
<dbReference type="PANTHER" id="PTHR35042">
    <property type="entry name" value="ANTHRONE OXYGENASE ENCC"/>
    <property type="match status" value="1"/>
</dbReference>
<evidence type="ECO:0000256" key="7">
    <source>
        <dbReference type="ARBA" id="ARBA00034313"/>
    </source>
</evidence>
<feature type="transmembrane region" description="Helical" evidence="8">
    <location>
        <begin position="12"/>
        <end position="41"/>
    </location>
</feature>
<evidence type="ECO:0000313" key="9">
    <source>
        <dbReference type="EMBL" id="KAG9230001.1"/>
    </source>
</evidence>
<protein>
    <submittedName>
        <fullName evidence="9">Uncharacterized protein</fullName>
    </submittedName>
</protein>
<name>A0A9P7YAC4_9HELO</name>
<keyword evidence="10" id="KW-1185">Reference proteome</keyword>
<reference evidence="9" key="1">
    <citation type="journal article" date="2021" name="IMA Fungus">
        <title>Genomic characterization of three marine fungi, including Emericellopsis atlantica sp. nov. with signatures of a generalist lifestyle and marine biomass degradation.</title>
        <authorList>
            <person name="Hagestad O.C."/>
            <person name="Hou L."/>
            <person name="Andersen J.H."/>
            <person name="Hansen E.H."/>
            <person name="Altermark B."/>
            <person name="Li C."/>
            <person name="Kuhnert E."/>
            <person name="Cox R.J."/>
            <person name="Crous P.W."/>
            <person name="Spatafora J.W."/>
            <person name="Lail K."/>
            <person name="Amirebrahimi M."/>
            <person name="Lipzen A."/>
            <person name="Pangilinan J."/>
            <person name="Andreopoulos W."/>
            <person name="Hayes R.D."/>
            <person name="Ng V."/>
            <person name="Grigoriev I.V."/>
            <person name="Jackson S.A."/>
            <person name="Sutton T.D.S."/>
            <person name="Dobson A.D.W."/>
            <person name="Rama T."/>
        </authorList>
    </citation>
    <scope>NUCLEOTIDE SEQUENCE</scope>
    <source>
        <strain evidence="9">TRa018bII</strain>
    </source>
</reference>
<dbReference type="AlphaFoldDB" id="A0A9P7YAC4"/>
<comment type="caution">
    <text evidence="9">The sequence shown here is derived from an EMBL/GenBank/DDBJ whole genome shotgun (WGS) entry which is preliminary data.</text>
</comment>
<proteinExistence type="inferred from homology"/>
<dbReference type="InterPro" id="IPR013901">
    <property type="entry name" value="Anthrone_oxy"/>
</dbReference>
<evidence type="ECO:0000256" key="5">
    <source>
        <dbReference type="ARBA" id="ARBA00023033"/>
    </source>
</evidence>
<feature type="transmembrane region" description="Helical" evidence="8">
    <location>
        <begin position="145"/>
        <end position="168"/>
    </location>
</feature>
<evidence type="ECO:0000256" key="6">
    <source>
        <dbReference type="ARBA" id="ARBA00023136"/>
    </source>
</evidence>
<organism evidence="9 10">
    <name type="scientific">Amylocarpus encephaloides</name>
    <dbReference type="NCBI Taxonomy" id="45428"/>
    <lineage>
        <taxon>Eukaryota</taxon>
        <taxon>Fungi</taxon>
        <taxon>Dikarya</taxon>
        <taxon>Ascomycota</taxon>
        <taxon>Pezizomycotina</taxon>
        <taxon>Leotiomycetes</taxon>
        <taxon>Helotiales</taxon>
        <taxon>Helotiales incertae sedis</taxon>
        <taxon>Amylocarpus</taxon>
    </lineage>
</organism>
<evidence type="ECO:0000313" key="10">
    <source>
        <dbReference type="Proteomes" id="UP000824998"/>
    </source>
</evidence>
<dbReference type="Pfam" id="PF08592">
    <property type="entry name" value="Anthrone_oxy"/>
    <property type="match status" value="1"/>
</dbReference>
<dbReference type="PANTHER" id="PTHR35042:SF3">
    <property type="entry name" value="ANTHRONE OXYGENASE-RELATED"/>
    <property type="match status" value="1"/>
</dbReference>
<feature type="transmembrane region" description="Helical" evidence="8">
    <location>
        <begin position="93"/>
        <end position="112"/>
    </location>
</feature>
<dbReference type="EMBL" id="MU251711">
    <property type="protein sequence ID" value="KAG9230001.1"/>
    <property type="molecule type" value="Genomic_DNA"/>
</dbReference>
<comment type="subcellular location">
    <subcellularLocation>
        <location evidence="1">Membrane</location>
        <topology evidence="1">Multi-pass membrane protein</topology>
    </subcellularLocation>
</comment>
<dbReference type="OrthoDB" id="5954308at2759"/>
<sequence>MAPKPNSKPPSIGVQATAVATGSFLTGAMVCLTGVVVPVFLDTDVEAIHLLRHWVRLYHYGHIYMPALCIGTVGLYGYSALKRRASESQQEAAYAVAAATTIAMVPFTWIFMAPTNNILFGWEEMATAGTSVAELSAVQDVVVKWAWLHLARSVFPLIGAILGFTEILQERRL</sequence>
<dbReference type="GO" id="GO:0004497">
    <property type="term" value="F:monooxygenase activity"/>
    <property type="evidence" value="ECO:0007669"/>
    <property type="project" value="UniProtKB-KW"/>
</dbReference>
<keyword evidence="6 8" id="KW-0472">Membrane</keyword>
<evidence type="ECO:0000256" key="1">
    <source>
        <dbReference type="ARBA" id="ARBA00004141"/>
    </source>
</evidence>
<keyword evidence="4" id="KW-0560">Oxidoreductase</keyword>
<dbReference type="GO" id="GO:0016020">
    <property type="term" value="C:membrane"/>
    <property type="evidence" value="ECO:0007669"/>
    <property type="project" value="UniProtKB-SubCell"/>
</dbReference>
<keyword evidence="3 8" id="KW-1133">Transmembrane helix</keyword>
<evidence type="ECO:0000256" key="3">
    <source>
        <dbReference type="ARBA" id="ARBA00022989"/>
    </source>
</evidence>
<evidence type="ECO:0000256" key="4">
    <source>
        <dbReference type="ARBA" id="ARBA00023002"/>
    </source>
</evidence>
<gene>
    <name evidence="9" type="ORF">BJ875DRAFT_488394</name>
</gene>